<evidence type="ECO:0000313" key="2">
    <source>
        <dbReference type="EMBL" id="SNS69497.1"/>
    </source>
</evidence>
<dbReference type="RefSeq" id="WP_245821162.1">
    <property type="nucleotide sequence ID" value="NZ_FZOO01000006.1"/>
</dbReference>
<accession>A0A239GK00</accession>
<protein>
    <submittedName>
        <fullName evidence="2">Uncharacterized protein</fullName>
    </submittedName>
</protein>
<reference evidence="3" key="1">
    <citation type="submission" date="2017-06" db="EMBL/GenBank/DDBJ databases">
        <authorList>
            <person name="Varghese N."/>
            <person name="Submissions S."/>
        </authorList>
    </citation>
    <scope>NUCLEOTIDE SEQUENCE [LARGE SCALE GENOMIC DNA]</scope>
    <source>
        <strain evidence="3">DSM 46839</strain>
    </source>
</reference>
<proteinExistence type="predicted"/>
<dbReference type="EMBL" id="FZOO01000006">
    <property type="protein sequence ID" value="SNS69497.1"/>
    <property type="molecule type" value="Genomic_DNA"/>
</dbReference>
<evidence type="ECO:0000256" key="1">
    <source>
        <dbReference type="SAM" id="MobiDB-lite"/>
    </source>
</evidence>
<gene>
    <name evidence="2" type="ORF">SAMN06893096_106245</name>
</gene>
<sequence length="197" mass="21344">MSRSTAHGRGDWMSLLDGVRVSRRWMTRHTPALLAAWCDAPTAEHRRAIAVRILQIAADLESEPDDADDTAAESTWSELVAPIDARLVRGPDWPPLAAALTRAAATDYDIAARLPALAAAAPLPARHPARELHWRLLDDCPDALPPLRPTGDRTATAAGAPVVHNSTGRPQIPYGVPPGWPRRPSLDPADLQNRRPS</sequence>
<evidence type="ECO:0000313" key="3">
    <source>
        <dbReference type="Proteomes" id="UP000198373"/>
    </source>
</evidence>
<dbReference type="AlphaFoldDB" id="A0A239GK00"/>
<dbReference type="Proteomes" id="UP000198373">
    <property type="component" value="Unassembled WGS sequence"/>
</dbReference>
<name>A0A239GK00_9ACTN</name>
<keyword evidence="3" id="KW-1185">Reference proteome</keyword>
<feature type="region of interest" description="Disordered" evidence="1">
    <location>
        <begin position="148"/>
        <end position="197"/>
    </location>
</feature>
<organism evidence="2 3">
    <name type="scientific">Geodermatophilus pulveris</name>
    <dbReference type="NCBI Taxonomy" id="1564159"/>
    <lineage>
        <taxon>Bacteria</taxon>
        <taxon>Bacillati</taxon>
        <taxon>Actinomycetota</taxon>
        <taxon>Actinomycetes</taxon>
        <taxon>Geodermatophilales</taxon>
        <taxon>Geodermatophilaceae</taxon>
        <taxon>Geodermatophilus</taxon>
    </lineage>
</organism>